<comment type="caution">
    <text evidence="1">The sequence shown here is derived from an EMBL/GenBank/DDBJ whole genome shotgun (WGS) entry which is preliminary data.</text>
</comment>
<keyword evidence="2" id="KW-1185">Reference proteome</keyword>
<protein>
    <submittedName>
        <fullName evidence="1">Uncharacterized protein</fullName>
    </submittedName>
</protein>
<gene>
    <name evidence="1" type="ORF">FGO68_gene11412</name>
</gene>
<organism evidence="1 2">
    <name type="scientific">Halteria grandinella</name>
    <dbReference type="NCBI Taxonomy" id="5974"/>
    <lineage>
        <taxon>Eukaryota</taxon>
        <taxon>Sar</taxon>
        <taxon>Alveolata</taxon>
        <taxon>Ciliophora</taxon>
        <taxon>Intramacronucleata</taxon>
        <taxon>Spirotrichea</taxon>
        <taxon>Stichotrichia</taxon>
        <taxon>Sporadotrichida</taxon>
        <taxon>Halteriidae</taxon>
        <taxon>Halteria</taxon>
    </lineage>
</organism>
<accession>A0A8J8P3V8</accession>
<proteinExistence type="predicted"/>
<sequence length="385" mass="44993">MKNGLQQRNLIDMLLYIRLIIVELQILTQGHGKSATDVKKSLQKLTNDIIHYVRTPRQVLLEQASNSKGIRLFTPDFLIQTLIYNAGLFQEHHWVSFDSLMLENKAAYYYQLSYTCPLIKHVEHSRLKRALQSIFRVSKQPERQLNFAKRLYSKYQIQLRCIQVIMEQCNEDSWVQEVLLTFVKDTIFEKMRDRDQFGFIAMRQGKKPFTALHLEAKYLNIKIKRKILSDFSFTSRVQQGEKVCSDLCQSLISCFEQMGLNSTEEQRYCRWVIAIVGGQKQSLKAIKSYIMRQRHQGLSNLIIIGVNIKNEALCNRYDAVCNLTTEGYFINLDFDQEREDYFFNTPGKGETHTPQYVQALQQVEASISLFDSKTLPLITEHIDFN</sequence>
<dbReference type="OrthoDB" id="325494at2759"/>
<dbReference type="AlphaFoldDB" id="A0A8J8P3V8"/>
<name>A0A8J8P3V8_HALGN</name>
<reference evidence="1" key="1">
    <citation type="submission" date="2019-06" db="EMBL/GenBank/DDBJ databases">
        <authorList>
            <person name="Zheng W."/>
        </authorList>
    </citation>
    <scope>NUCLEOTIDE SEQUENCE</scope>
    <source>
        <strain evidence="1">QDHG01</strain>
    </source>
</reference>
<dbReference type="Proteomes" id="UP000785679">
    <property type="component" value="Unassembled WGS sequence"/>
</dbReference>
<evidence type="ECO:0000313" key="1">
    <source>
        <dbReference type="EMBL" id="TNV85545.1"/>
    </source>
</evidence>
<dbReference type="EMBL" id="RRYP01001743">
    <property type="protein sequence ID" value="TNV85545.1"/>
    <property type="molecule type" value="Genomic_DNA"/>
</dbReference>
<evidence type="ECO:0000313" key="2">
    <source>
        <dbReference type="Proteomes" id="UP000785679"/>
    </source>
</evidence>